<feature type="domain" description="SnoaL-like" evidence="1">
    <location>
        <begin position="16"/>
        <end position="134"/>
    </location>
</feature>
<dbReference type="RefSeq" id="WP_075131840.1">
    <property type="nucleotide sequence ID" value="NZ_MSIF01000002.1"/>
</dbReference>
<evidence type="ECO:0000313" key="3">
    <source>
        <dbReference type="Proteomes" id="UP000185696"/>
    </source>
</evidence>
<dbReference type="OrthoDB" id="582586at2"/>
<evidence type="ECO:0000313" key="2">
    <source>
        <dbReference type="EMBL" id="OLF12931.1"/>
    </source>
</evidence>
<proteinExistence type="predicted"/>
<dbReference type="Gene3D" id="3.10.450.50">
    <property type="match status" value="1"/>
</dbReference>
<gene>
    <name evidence="2" type="ORF">BLA60_06670</name>
</gene>
<organism evidence="2 3">
    <name type="scientific">Actinophytocola xinjiangensis</name>
    <dbReference type="NCBI Taxonomy" id="485602"/>
    <lineage>
        <taxon>Bacteria</taxon>
        <taxon>Bacillati</taxon>
        <taxon>Actinomycetota</taxon>
        <taxon>Actinomycetes</taxon>
        <taxon>Pseudonocardiales</taxon>
        <taxon>Pseudonocardiaceae</taxon>
    </lineage>
</organism>
<dbReference type="Proteomes" id="UP000185696">
    <property type="component" value="Unassembled WGS sequence"/>
</dbReference>
<dbReference type="InterPro" id="IPR011944">
    <property type="entry name" value="Steroid_delta5-4_isomerase"/>
</dbReference>
<comment type="caution">
    <text evidence="2">The sequence shown here is derived from an EMBL/GenBank/DDBJ whole genome shotgun (WGS) entry which is preliminary data.</text>
</comment>
<keyword evidence="3" id="KW-1185">Reference proteome</keyword>
<dbReference type="SUPFAM" id="SSF54427">
    <property type="entry name" value="NTF2-like"/>
    <property type="match status" value="1"/>
</dbReference>
<dbReference type="NCBIfam" id="TIGR02246">
    <property type="entry name" value="SgcJ/EcaC family oxidoreductase"/>
    <property type="match status" value="1"/>
</dbReference>
<evidence type="ECO:0000259" key="1">
    <source>
        <dbReference type="Pfam" id="PF13474"/>
    </source>
</evidence>
<sequence length="146" mass="15846">MTTYPTDAKPADQASVAALTQQMLASWAYADADGFADLFIEQGTLILPGIYKQGREDIRVFAKDAFENQYKGTQVTGKPISMRFFGPDVALLITSGGVMAAGETEVSDAQAIRASWFVLRVEGQWRLAAYQNSPAKHQLPVPGSDD</sequence>
<dbReference type="InterPro" id="IPR032710">
    <property type="entry name" value="NTF2-like_dom_sf"/>
</dbReference>
<dbReference type="EMBL" id="MSIF01000002">
    <property type="protein sequence ID" value="OLF12931.1"/>
    <property type="molecule type" value="Genomic_DNA"/>
</dbReference>
<accession>A0A7Z0WQA0</accession>
<dbReference type="AlphaFoldDB" id="A0A7Z0WQA0"/>
<name>A0A7Z0WQA0_9PSEU</name>
<reference evidence="2 3" key="1">
    <citation type="submission" date="2016-12" db="EMBL/GenBank/DDBJ databases">
        <title>The draft genome sequence of Actinophytocola xinjiangensis.</title>
        <authorList>
            <person name="Wang W."/>
            <person name="Yuan L."/>
        </authorList>
    </citation>
    <scope>NUCLEOTIDE SEQUENCE [LARGE SCALE GENOMIC DNA]</scope>
    <source>
        <strain evidence="2 3">CGMCC 4.4663</strain>
    </source>
</reference>
<protein>
    <submittedName>
        <fullName evidence="2">DUF4440 domain-containing protein</fullName>
    </submittedName>
</protein>
<dbReference type="Pfam" id="PF13474">
    <property type="entry name" value="SnoaL_3"/>
    <property type="match status" value="1"/>
</dbReference>
<dbReference type="InterPro" id="IPR037401">
    <property type="entry name" value="SnoaL-like"/>
</dbReference>